<dbReference type="InterPro" id="IPR011989">
    <property type="entry name" value="ARM-like"/>
</dbReference>
<dbReference type="PANTHER" id="PTHR12697:SF38">
    <property type="entry name" value="PBS LYASE HEAT DOMAIN PROTEIN REPEAT-CONTAINING PROTEIN"/>
    <property type="match status" value="1"/>
</dbReference>
<dbReference type="HOGENOM" id="CLU_101012_2_0_2"/>
<dbReference type="SMART" id="SM00567">
    <property type="entry name" value="EZ_HEAT"/>
    <property type="match status" value="4"/>
</dbReference>
<reference evidence="1 2" key="1">
    <citation type="journal article" date="2010" name="Stand. Genomic Sci.">
        <title>Complete genome sequence of Methanoplanus petrolearius type strain (SEBR 4847).</title>
        <authorList>
            <person name="Brambilla E."/>
            <person name="Djao O.D."/>
            <person name="Daligault H."/>
            <person name="Lapidus A."/>
            <person name="Lucas S."/>
            <person name="Hammon N."/>
            <person name="Nolan M."/>
            <person name="Tice H."/>
            <person name="Cheng J.F."/>
            <person name="Han C."/>
            <person name="Tapia R."/>
            <person name="Goodwin L."/>
            <person name="Pitluck S."/>
            <person name="Liolios K."/>
            <person name="Ivanova N."/>
            <person name="Mavromatis K."/>
            <person name="Mikhailova N."/>
            <person name="Pati A."/>
            <person name="Chen A."/>
            <person name="Palaniappan K."/>
            <person name="Land M."/>
            <person name="Hauser L."/>
            <person name="Chang Y.J."/>
            <person name="Jeffries C.D."/>
            <person name="Rohde M."/>
            <person name="Spring S."/>
            <person name="Sikorski J."/>
            <person name="Goker M."/>
            <person name="Woyke T."/>
            <person name="Bristow J."/>
            <person name="Eisen J.A."/>
            <person name="Markowitz V."/>
            <person name="Hugenholtz P."/>
            <person name="Kyrpides N.C."/>
            <person name="Klenk H.P."/>
        </authorList>
    </citation>
    <scope>NUCLEOTIDE SEQUENCE [LARGE SCALE GENOMIC DNA]</scope>
    <source>
        <strain evidence="2">DSM 11571 / OCM 486 / SEBR 4847</strain>
    </source>
</reference>
<dbReference type="KEGG" id="mpi:Mpet_1060"/>
<dbReference type="EMBL" id="CP002117">
    <property type="protein sequence ID" value="ADN35827.1"/>
    <property type="molecule type" value="Genomic_DNA"/>
</dbReference>
<accession>E1RKH4</accession>
<evidence type="ECO:0000313" key="1">
    <source>
        <dbReference type="EMBL" id="ADN35827.1"/>
    </source>
</evidence>
<dbReference type="GO" id="GO:0016829">
    <property type="term" value="F:lyase activity"/>
    <property type="evidence" value="ECO:0007669"/>
    <property type="project" value="UniProtKB-KW"/>
</dbReference>
<organism evidence="1 2">
    <name type="scientific">Methanolacinia petrolearia (strain DSM 11571 / OCM 486 / SEBR 4847)</name>
    <name type="common">Methanoplanus petrolearius</name>
    <dbReference type="NCBI Taxonomy" id="679926"/>
    <lineage>
        <taxon>Archaea</taxon>
        <taxon>Methanobacteriati</taxon>
        <taxon>Methanobacteriota</taxon>
        <taxon>Stenosarchaea group</taxon>
        <taxon>Methanomicrobia</taxon>
        <taxon>Methanomicrobiales</taxon>
        <taxon>Methanomicrobiaceae</taxon>
        <taxon>Methanolacinia</taxon>
    </lineage>
</organism>
<keyword evidence="1" id="KW-0456">Lyase</keyword>
<name>E1RKH4_METP4</name>
<dbReference type="SUPFAM" id="SSF48371">
    <property type="entry name" value="ARM repeat"/>
    <property type="match status" value="1"/>
</dbReference>
<dbReference type="Gene3D" id="1.25.10.10">
    <property type="entry name" value="Leucine-rich Repeat Variant"/>
    <property type="match status" value="1"/>
</dbReference>
<dbReference type="GeneID" id="9743524"/>
<dbReference type="Proteomes" id="UP000006565">
    <property type="component" value="Chromosome"/>
</dbReference>
<dbReference type="PANTHER" id="PTHR12697">
    <property type="entry name" value="PBS LYASE HEAT-LIKE PROTEIN"/>
    <property type="match status" value="1"/>
</dbReference>
<proteinExistence type="predicted"/>
<evidence type="ECO:0000313" key="2">
    <source>
        <dbReference type="Proteomes" id="UP000006565"/>
    </source>
</evidence>
<dbReference type="GO" id="GO:0016491">
    <property type="term" value="F:oxidoreductase activity"/>
    <property type="evidence" value="ECO:0007669"/>
    <property type="project" value="TreeGrafter"/>
</dbReference>
<dbReference type="AlphaFoldDB" id="E1RKH4"/>
<dbReference type="STRING" id="679926.Mpet_1060"/>
<sequence>MCKSERIGLLIEGLYGPDKAERAKCIEELVECGKTAVIPLINLLDDDSWVIRYRAAEALGLIGDERALSALTGSLHDEKDHVRYMAAKGLGMFGQKESSISLLPLLRDKNEYVRRITAVSLGNIGVSSSAKAALETAVKIEKDSSALDAMKQALEKIS</sequence>
<dbReference type="RefSeq" id="WP_013329005.1">
    <property type="nucleotide sequence ID" value="NC_014507.1"/>
</dbReference>
<dbReference type="Pfam" id="PF13646">
    <property type="entry name" value="HEAT_2"/>
    <property type="match status" value="1"/>
</dbReference>
<dbReference type="eggNOG" id="arCOG04006">
    <property type="taxonomic scope" value="Archaea"/>
</dbReference>
<dbReference type="InterPro" id="IPR004155">
    <property type="entry name" value="PBS_lyase_HEAT"/>
</dbReference>
<dbReference type="OrthoDB" id="142930at2157"/>
<keyword evidence="2" id="KW-1185">Reference proteome</keyword>
<dbReference type="InterPro" id="IPR016024">
    <property type="entry name" value="ARM-type_fold"/>
</dbReference>
<protein>
    <submittedName>
        <fullName evidence="1">PBS lyase HEAT domain protein repeat-containing protein</fullName>
    </submittedName>
</protein>
<gene>
    <name evidence="1" type="ordered locus">Mpet_1060</name>
</gene>